<name>A0A078MFM5_9STAP</name>
<proteinExistence type="predicted"/>
<accession>A0A078MFM5</accession>
<dbReference type="AlphaFoldDB" id="A0A078MFM5"/>
<keyword evidence="2" id="KW-0808">Transferase</keyword>
<organism evidence="2 3">
    <name type="scientific">Jeotgalicoccus saudimassiliensis</name>
    <dbReference type="NCBI Taxonomy" id="1461582"/>
    <lineage>
        <taxon>Bacteria</taxon>
        <taxon>Bacillati</taxon>
        <taxon>Bacillota</taxon>
        <taxon>Bacilli</taxon>
        <taxon>Bacillales</taxon>
        <taxon>Staphylococcaceae</taxon>
        <taxon>Jeotgalicoccus</taxon>
    </lineage>
</organism>
<sequence>MTLVIRKPDVTDAERIAEICSTGWRQTVEGKLSSTLQQQTVNYWYNAKKVTQDIKKGSYTYVAEVDGTVTGVIGGGMNGKKRAEVYVFYIDEKYRYHGIGKSLLHKLTGHQQRKGAVEQWVSVQENNRLGLPFYKARGFIQQSVKETKSASGEVQVSLRMRREI</sequence>
<dbReference type="SUPFAM" id="SSF55729">
    <property type="entry name" value="Acyl-CoA N-acyltransferases (Nat)"/>
    <property type="match status" value="1"/>
</dbReference>
<dbReference type="PROSITE" id="PS51186">
    <property type="entry name" value="GNAT"/>
    <property type="match status" value="1"/>
</dbReference>
<evidence type="ECO:0000259" key="1">
    <source>
        <dbReference type="PROSITE" id="PS51186"/>
    </source>
</evidence>
<dbReference type="OrthoDB" id="69535at2"/>
<dbReference type="Pfam" id="PF00583">
    <property type="entry name" value="Acetyltransf_1"/>
    <property type="match status" value="1"/>
</dbReference>
<gene>
    <name evidence="2" type="primary">ypeA</name>
    <name evidence="2" type="ORF">BN1048_02113</name>
</gene>
<dbReference type="HOGENOM" id="CLU_013985_18_3_9"/>
<protein>
    <submittedName>
        <fullName evidence="2">Acetyltransferase YpeA</fullName>
    </submittedName>
</protein>
<dbReference type="InterPro" id="IPR000182">
    <property type="entry name" value="GNAT_dom"/>
</dbReference>
<dbReference type="EMBL" id="CCSE01000001">
    <property type="protein sequence ID" value="CEA03506.1"/>
    <property type="molecule type" value="Genomic_DNA"/>
</dbReference>
<evidence type="ECO:0000313" key="2">
    <source>
        <dbReference type="EMBL" id="CEA03506.1"/>
    </source>
</evidence>
<evidence type="ECO:0000313" key="3">
    <source>
        <dbReference type="Proteomes" id="UP000044136"/>
    </source>
</evidence>
<keyword evidence="3" id="KW-1185">Reference proteome</keyword>
<dbReference type="STRING" id="1461582.BN1048_02113"/>
<dbReference type="GO" id="GO:0016747">
    <property type="term" value="F:acyltransferase activity, transferring groups other than amino-acyl groups"/>
    <property type="evidence" value="ECO:0007669"/>
    <property type="project" value="InterPro"/>
</dbReference>
<dbReference type="eggNOG" id="COG0456">
    <property type="taxonomic scope" value="Bacteria"/>
</dbReference>
<feature type="domain" description="N-acetyltransferase" evidence="1">
    <location>
        <begin position="3"/>
        <end position="164"/>
    </location>
</feature>
<dbReference type="Proteomes" id="UP000044136">
    <property type="component" value="Unassembled WGS sequence"/>
</dbReference>
<dbReference type="Gene3D" id="3.40.630.30">
    <property type="match status" value="1"/>
</dbReference>
<dbReference type="InterPro" id="IPR016181">
    <property type="entry name" value="Acyl_CoA_acyltransferase"/>
</dbReference>
<dbReference type="RefSeq" id="WP_035811011.1">
    <property type="nucleotide sequence ID" value="NZ_CCSE01000001.1"/>
</dbReference>
<reference evidence="2 3" key="1">
    <citation type="submission" date="2014-07" db="EMBL/GenBank/DDBJ databases">
        <authorList>
            <person name="Urmite Genomes Urmite Genomes"/>
        </authorList>
    </citation>
    <scope>NUCLEOTIDE SEQUENCE [LARGE SCALE GENOMIC DNA]</scope>
    <source>
        <strain evidence="2 3">13MG44_air</strain>
    </source>
</reference>